<keyword evidence="3" id="KW-1185">Reference proteome</keyword>
<dbReference type="InParanoid" id="A0A251VMA9"/>
<reference evidence="1" key="3">
    <citation type="submission" date="2020-06" db="EMBL/GenBank/DDBJ databases">
        <title>Helianthus annuus Genome sequencing and assembly Release 2.</title>
        <authorList>
            <person name="Gouzy J."/>
            <person name="Langlade N."/>
            <person name="Munos S."/>
        </authorList>
    </citation>
    <scope>NUCLEOTIDE SEQUENCE</scope>
    <source>
        <tissue evidence="1">Leaves</tissue>
    </source>
</reference>
<reference evidence="1 3" key="1">
    <citation type="journal article" date="2017" name="Nature">
        <title>The sunflower genome provides insights into oil metabolism, flowering and Asterid evolution.</title>
        <authorList>
            <person name="Badouin H."/>
            <person name="Gouzy J."/>
            <person name="Grassa C.J."/>
            <person name="Murat F."/>
            <person name="Staton S.E."/>
            <person name="Cottret L."/>
            <person name="Lelandais-Briere C."/>
            <person name="Owens G.L."/>
            <person name="Carrere S."/>
            <person name="Mayjonade B."/>
            <person name="Legrand L."/>
            <person name="Gill N."/>
            <person name="Kane N.C."/>
            <person name="Bowers J.E."/>
            <person name="Hubner S."/>
            <person name="Bellec A."/>
            <person name="Berard A."/>
            <person name="Berges H."/>
            <person name="Blanchet N."/>
            <person name="Boniface M.C."/>
            <person name="Brunel D."/>
            <person name="Catrice O."/>
            <person name="Chaidir N."/>
            <person name="Claudel C."/>
            <person name="Donnadieu C."/>
            <person name="Faraut T."/>
            <person name="Fievet G."/>
            <person name="Helmstetter N."/>
            <person name="King M."/>
            <person name="Knapp S.J."/>
            <person name="Lai Z."/>
            <person name="Le Paslier M.C."/>
            <person name="Lippi Y."/>
            <person name="Lorenzon L."/>
            <person name="Mandel J.R."/>
            <person name="Marage G."/>
            <person name="Marchand G."/>
            <person name="Marquand E."/>
            <person name="Bret-Mestries E."/>
            <person name="Morien E."/>
            <person name="Nambeesan S."/>
            <person name="Nguyen T."/>
            <person name="Pegot-Espagnet P."/>
            <person name="Pouilly N."/>
            <person name="Raftis F."/>
            <person name="Sallet E."/>
            <person name="Schiex T."/>
            <person name="Thomas J."/>
            <person name="Vandecasteele C."/>
            <person name="Vares D."/>
            <person name="Vear F."/>
            <person name="Vautrin S."/>
            <person name="Crespi M."/>
            <person name="Mangin B."/>
            <person name="Burke J.M."/>
            <person name="Salse J."/>
            <person name="Munos S."/>
            <person name="Vincourt P."/>
            <person name="Rieseberg L.H."/>
            <person name="Langlade N.B."/>
        </authorList>
    </citation>
    <scope>NUCLEOTIDE SEQUENCE [LARGE SCALE GENOMIC DNA]</scope>
    <source>
        <strain evidence="3">cv. SF193</strain>
        <tissue evidence="1">Leaves</tissue>
    </source>
</reference>
<evidence type="ECO:0000313" key="1">
    <source>
        <dbReference type="EMBL" id="KAF5820779.1"/>
    </source>
</evidence>
<proteinExistence type="predicted"/>
<organism evidence="2 3">
    <name type="scientific">Helianthus annuus</name>
    <name type="common">Common sunflower</name>
    <dbReference type="NCBI Taxonomy" id="4232"/>
    <lineage>
        <taxon>Eukaryota</taxon>
        <taxon>Viridiplantae</taxon>
        <taxon>Streptophyta</taxon>
        <taxon>Embryophyta</taxon>
        <taxon>Tracheophyta</taxon>
        <taxon>Spermatophyta</taxon>
        <taxon>Magnoliopsida</taxon>
        <taxon>eudicotyledons</taxon>
        <taxon>Gunneridae</taxon>
        <taxon>Pentapetalae</taxon>
        <taxon>asterids</taxon>
        <taxon>campanulids</taxon>
        <taxon>Asterales</taxon>
        <taxon>Asteraceae</taxon>
        <taxon>Asteroideae</taxon>
        <taxon>Heliantheae alliance</taxon>
        <taxon>Heliantheae</taxon>
        <taxon>Helianthus</taxon>
    </lineage>
</organism>
<dbReference type="AlphaFoldDB" id="A0A251VMA9"/>
<dbReference type="EMBL" id="CM007890">
    <property type="protein sequence ID" value="OTG36206.1"/>
    <property type="molecule type" value="Genomic_DNA"/>
</dbReference>
<dbReference type="Proteomes" id="UP000215914">
    <property type="component" value="Chromosome 1"/>
</dbReference>
<accession>A0A251VMA9</accession>
<name>A0A251VMA9_HELAN</name>
<gene>
    <name evidence="2" type="ORF">HannXRQ_Chr01g0005061</name>
    <name evidence="1" type="ORF">HanXRQr2_Chr01g0006041</name>
</gene>
<evidence type="ECO:0000313" key="2">
    <source>
        <dbReference type="EMBL" id="OTG36206.1"/>
    </source>
</evidence>
<evidence type="ECO:0000313" key="3">
    <source>
        <dbReference type="Proteomes" id="UP000215914"/>
    </source>
</evidence>
<reference evidence="2" key="2">
    <citation type="submission" date="2017-02" db="EMBL/GenBank/DDBJ databases">
        <title>Sunflower complete genome.</title>
        <authorList>
            <person name="Langlade N."/>
            <person name="Munos S."/>
        </authorList>
    </citation>
    <scope>NUCLEOTIDE SEQUENCE [LARGE SCALE GENOMIC DNA]</scope>
    <source>
        <tissue evidence="2">Leaves</tissue>
    </source>
</reference>
<protein>
    <submittedName>
        <fullName evidence="2">Uncharacterized protein</fullName>
    </submittedName>
</protein>
<sequence length="72" mass="8457">MFFVFSFEAKMGSLNLYERFSRTFREHPSLSKFLVVFALRPCVVVRVNNVLIIGRFPPYGSTVTKGHYWAFF</sequence>
<dbReference type="EMBL" id="MNCJ02000316">
    <property type="protein sequence ID" value="KAF5820779.1"/>
    <property type="molecule type" value="Genomic_DNA"/>
</dbReference>
<dbReference type="Gramene" id="mRNA:HanXRQr2_Chr01g0006041">
    <property type="protein sequence ID" value="mRNA:HanXRQr2_Chr01g0006041"/>
    <property type="gene ID" value="HanXRQr2_Chr01g0006041"/>
</dbReference>